<gene>
    <name evidence="1" type="ORF">IHE45_18G016700</name>
</gene>
<keyword evidence="1" id="KW-0695">RNA-directed DNA polymerase</keyword>
<organism evidence="1 2">
    <name type="scientific">Dioscorea alata</name>
    <name type="common">Purple yam</name>
    <dbReference type="NCBI Taxonomy" id="55571"/>
    <lineage>
        <taxon>Eukaryota</taxon>
        <taxon>Viridiplantae</taxon>
        <taxon>Streptophyta</taxon>
        <taxon>Embryophyta</taxon>
        <taxon>Tracheophyta</taxon>
        <taxon>Spermatophyta</taxon>
        <taxon>Magnoliopsida</taxon>
        <taxon>Liliopsida</taxon>
        <taxon>Dioscoreales</taxon>
        <taxon>Dioscoreaceae</taxon>
        <taxon>Dioscorea</taxon>
    </lineage>
</organism>
<dbReference type="Proteomes" id="UP000827976">
    <property type="component" value="Chromosome 18"/>
</dbReference>
<proteinExistence type="predicted"/>
<keyword evidence="1" id="KW-0548">Nucleotidyltransferase</keyword>
<reference evidence="2" key="1">
    <citation type="journal article" date="2022" name="Nat. Commun.">
        <title>Chromosome evolution and the genetic basis of agronomically important traits in greater yam.</title>
        <authorList>
            <person name="Bredeson J.V."/>
            <person name="Lyons J.B."/>
            <person name="Oniyinde I.O."/>
            <person name="Okereke N.R."/>
            <person name="Kolade O."/>
            <person name="Nnabue I."/>
            <person name="Nwadili C.O."/>
            <person name="Hribova E."/>
            <person name="Parker M."/>
            <person name="Nwogha J."/>
            <person name="Shu S."/>
            <person name="Carlson J."/>
            <person name="Kariba R."/>
            <person name="Muthemba S."/>
            <person name="Knop K."/>
            <person name="Barton G.J."/>
            <person name="Sherwood A.V."/>
            <person name="Lopez-Montes A."/>
            <person name="Asiedu R."/>
            <person name="Jamnadass R."/>
            <person name="Muchugi A."/>
            <person name="Goodstein D."/>
            <person name="Egesi C.N."/>
            <person name="Featherston J."/>
            <person name="Asfaw A."/>
            <person name="Simpson G.G."/>
            <person name="Dolezel J."/>
            <person name="Hendre P.S."/>
            <person name="Van Deynze A."/>
            <person name="Kumar P.L."/>
            <person name="Obidiegwu J.E."/>
            <person name="Bhattacharjee R."/>
            <person name="Rokhsar D.S."/>
        </authorList>
    </citation>
    <scope>NUCLEOTIDE SEQUENCE [LARGE SCALE GENOMIC DNA]</scope>
    <source>
        <strain evidence="2">cv. TDa95/00328</strain>
    </source>
</reference>
<keyword evidence="2" id="KW-1185">Reference proteome</keyword>
<sequence length="115" mass="12403">MKAECRSKEKQQDDAGLVAGEEDAGYLFMASNAAETQPNSVWLVDSGCSNHMTGDRTLFSSLDESLKINVRLGDNKEMKVLGIGVVTVHTQGGDQKKLHDVQYVPGLAHNLLSVG</sequence>
<protein>
    <submittedName>
        <fullName evidence="1">RNA-directed DNA polymerase protein</fullName>
        <ecNumber evidence="1">2.7.7.49</ecNumber>
    </submittedName>
</protein>
<name>A0ACB7U5E6_DIOAL</name>
<evidence type="ECO:0000313" key="1">
    <source>
        <dbReference type="EMBL" id="KAH7655517.1"/>
    </source>
</evidence>
<accession>A0ACB7U5E6</accession>
<dbReference type="EMBL" id="CM037028">
    <property type="protein sequence ID" value="KAH7655517.1"/>
    <property type="molecule type" value="Genomic_DNA"/>
</dbReference>
<comment type="caution">
    <text evidence="1">The sequence shown here is derived from an EMBL/GenBank/DDBJ whole genome shotgun (WGS) entry which is preliminary data.</text>
</comment>
<dbReference type="EC" id="2.7.7.49" evidence="1"/>
<evidence type="ECO:0000313" key="2">
    <source>
        <dbReference type="Proteomes" id="UP000827976"/>
    </source>
</evidence>
<keyword evidence="1" id="KW-0808">Transferase</keyword>